<dbReference type="SUPFAM" id="SSF53850">
    <property type="entry name" value="Periplasmic binding protein-like II"/>
    <property type="match status" value="1"/>
</dbReference>
<dbReference type="PROSITE" id="PS50931">
    <property type="entry name" value="HTH_LYSR"/>
    <property type="match status" value="1"/>
</dbReference>
<evidence type="ECO:0000313" key="6">
    <source>
        <dbReference type="EMBL" id="PYE51951.1"/>
    </source>
</evidence>
<dbReference type="Pfam" id="PF00126">
    <property type="entry name" value="HTH_1"/>
    <property type="match status" value="1"/>
</dbReference>
<comment type="similarity">
    <text evidence="1">Belongs to the LysR transcriptional regulatory family.</text>
</comment>
<dbReference type="Pfam" id="PF03466">
    <property type="entry name" value="LysR_substrate"/>
    <property type="match status" value="1"/>
</dbReference>
<keyword evidence="7" id="KW-1185">Reference proteome</keyword>
<dbReference type="PANTHER" id="PTHR30126">
    <property type="entry name" value="HTH-TYPE TRANSCRIPTIONAL REGULATOR"/>
    <property type="match status" value="1"/>
</dbReference>
<dbReference type="RefSeq" id="WP_110887968.1">
    <property type="nucleotide sequence ID" value="NZ_QJSX01000014.1"/>
</dbReference>
<evidence type="ECO:0000256" key="3">
    <source>
        <dbReference type="ARBA" id="ARBA00023125"/>
    </source>
</evidence>
<dbReference type="CDD" id="cd05466">
    <property type="entry name" value="PBP2_LTTR_substrate"/>
    <property type="match status" value="1"/>
</dbReference>
<sequence length="299" mass="31721">MRLSPDLLVTFSVVAEYGNISRAAEALRLSQPAVSAQLKTLQDLVGERLYVRNAYGITLTDAGRDLLGYARVIAATTASAAEHLRSRRERTRPLLLGLSWTLASHAVNVVRSAHSNGHEVKVVSGHSSDLGEQVAAGSLDAALIVRPLTPLPVALTAHRFSAEDLSLLVPAEHELEARGSTPLLAVSGEVFLWPVSGSTIARRAERLLSEATALPDVQFELGSIAAVRAALVGKVGVTILPPSVARAEIAAGLVTPVLIEAPNVTLEYVVVTPSDVLARTESRLLSDLVLGARTQRHSR</sequence>
<dbReference type="EMBL" id="QJSX01000014">
    <property type="protein sequence ID" value="PYE51951.1"/>
    <property type="molecule type" value="Genomic_DNA"/>
</dbReference>
<dbReference type="Gene3D" id="3.40.190.10">
    <property type="entry name" value="Periplasmic binding protein-like II"/>
    <property type="match status" value="2"/>
</dbReference>
<evidence type="ECO:0000256" key="2">
    <source>
        <dbReference type="ARBA" id="ARBA00023015"/>
    </source>
</evidence>
<dbReference type="OrthoDB" id="9785745at2"/>
<evidence type="ECO:0000259" key="5">
    <source>
        <dbReference type="PROSITE" id="PS50931"/>
    </source>
</evidence>
<evidence type="ECO:0000313" key="7">
    <source>
        <dbReference type="Proteomes" id="UP000248326"/>
    </source>
</evidence>
<dbReference type="GO" id="GO:0000976">
    <property type="term" value="F:transcription cis-regulatory region binding"/>
    <property type="evidence" value="ECO:0007669"/>
    <property type="project" value="TreeGrafter"/>
</dbReference>
<comment type="caution">
    <text evidence="6">The sequence shown here is derived from an EMBL/GenBank/DDBJ whole genome shotgun (WGS) entry which is preliminary data.</text>
</comment>
<dbReference type="AlphaFoldDB" id="A0A318S845"/>
<feature type="domain" description="HTH lysR-type" evidence="5">
    <location>
        <begin position="1"/>
        <end position="60"/>
    </location>
</feature>
<gene>
    <name evidence="6" type="ORF">DES52_114152</name>
</gene>
<dbReference type="PANTHER" id="PTHR30126:SF40">
    <property type="entry name" value="HTH-TYPE TRANSCRIPTIONAL REGULATOR GLTR"/>
    <property type="match status" value="1"/>
</dbReference>
<keyword evidence="2" id="KW-0805">Transcription regulation</keyword>
<accession>A0A318S845</accession>
<proteinExistence type="inferred from homology"/>
<protein>
    <submittedName>
        <fullName evidence="6">LysR family transcriptional regulator</fullName>
    </submittedName>
</protein>
<name>A0A318S845_9DEIO</name>
<evidence type="ECO:0000256" key="4">
    <source>
        <dbReference type="ARBA" id="ARBA00023163"/>
    </source>
</evidence>
<dbReference type="InterPro" id="IPR036388">
    <property type="entry name" value="WH-like_DNA-bd_sf"/>
</dbReference>
<dbReference type="PRINTS" id="PR00039">
    <property type="entry name" value="HTHLYSR"/>
</dbReference>
<dbReference type="Gene3D" id="1.10.10.10">
    <property type="entry name" value="Winged helix-like DNA-binding domain superfamily/Winged helix DNA-binding domain"/>
    <property type="match status" value="1"/>
</dbReference>
<dbReference type="InterPro" id="IPR036390">
    <property type="entry name" value="WH_DNA-bd_sf"/>
</dbReference>
<dbReference type="InterPro" id="IPR005119">
    <property type="entry name" value="LysR_subst-bd"/>
</dbReference>
<keyword evidence="4" id="KW-0804">Transcription</keyword>
<dbReference type="InterPro" id="IPR000847">
    <property type="entry name" value="LysR_HTH_N"/>
</dbReference>
<keyword evidence="3" id="KW-0238">DNA-binding</keyword>
<dbReference type="SUPFAM" id="SSF46785">
    <property type="entry name" value="Winged helix' DNA-binding domain"/>
    <property type="match status" value="1"/>
</dbReference>
<reference evidence="6 7" key="1">
    <citation type="submission" date="2018-06" db="EMBL/GenBank/DDBJ databases">
        <title>Genomic Encyclopedia of Type Strains, Phase IV (KMG-IV): sequencing the most valuable type-strain genomes for metagenomic binning, comparative biology and taxonomic classification.</title>
        <authorList>
            <person name="Goeker M."/>
        </authorList>
    </citation>
    <scope>NUCLEOTIDE SEQUENCE [LARGE SCALE GENOMIC DNA]</scope>
    <source>
        <strain evidence="6 7">DSM 18048</strain>
    </source>
</reference>
<organism evidence="6 7">
    <name type="scientific">Deinococcus yavapaiensis KR-236</name>
    <dbReference type="NCBI Taxonomy" id="694435"/>
    <lineage>
        <taxon>Bacteria</taxon>
        <taxon>Thermotogati</taxon>
        <taxon>Deinococcota</taxon>
        <taxon>Deinococci</taxon>
        <taxon>Deinococcales</taxon>
        <taxon>Deinococcaceae</taxon>
        <taxon>Deinococcus</taxon>
    </lineage>
</organism>
<evidence type="ECO:0000256" key="1">
    <source>
        <dbReference type="ARBA" id="ARBA00009437"/>
    </source>
</evidence>
<dbReference type="GO" id="GO:0003700">
    <property type="term" value="F:DNA-binding transcription factor activity"/>
    <property type="evidence" value="ECO:0007669"/>
    <property type="project" value="InterPro"/>
</dbReference>
<dbReference type="Proteomes" id="UP000248326">
    <property type="component" value="Unassembled WGS sequence"/>
</dbReference>